<accession>C6TEP7</accession>
<protein>
    <submittedName>
        <fullName evidence="1">Uncharacterized protein</fullName>
    </submittedName>
</protein>
<dbReference type="InterPro" id="IPR038961">
    <property type="entry name" value="PRDA1"/>
</dbReference>
<dbReference type="EMBL" id="BT096073">
    <property type="protein sequence ID" value="ACU20299.1"/>
    <property type="molecule type" value="mRNA"/>
</dbReference>
<dbReference type="GO" id="GO:0042644">
    <property type="term" value="C:chloroplast nucleoid"/>
    <property type="evidence" value="ECO:0007669"/>
    <property type="project" value="InterPro"/>
</dbReference>
<evidence type="ECO:0000313" key="1">
    <source>
        <dbReference type="EMBL" id="ACU20299.1"/>
    </source>
</evidence>
<dbReference type="AlphaFoldDB" id="C6TEP7"/>
<dbReference type="GO" id="GO:0006355">
    <property type="term" value="P:regulation of DNA-templated transcription"/>
    <property type="evidence" value="ECO:0007669"/>
    <property type="project" value="InterPro"/>
</dbReference>
<dbReference type="PANTHER" id="PTHR37262">
    <property type="entry name" value="PROTEIN PEP-RELATED DEVELOPMENT ARRESTED 1, CHLOROPLASTIC"/>
    <property type="match status" value="1"/>
</dbReference>
<proteinExistence type="evidence at transcript level"/>
<organism evidence="1">
    <name type="scientific">Glycine max</name>
    <name type="common">Soybean</name>
    <name type="synonym">Glycine hispida</name>
    <dbReference type="NCBI Taxonomy" id="3847"/>
    <lineage>
        <taxon>Eukaryota</taxon>
        <taxon>Viridiplantae</taxon>
        <taxon>Streptophyta</taxon>
        <taxon>Embryophyta</taxon>
        <taxon>Tracheophyta</taxon>
        <taxon>Spermatophyta</taxon>
        <taxon>Magnoliopsida</taxon>
        <taxon>eudicotyledons</taxon>
        <taxon>Gunneridae</taxon>
        <taxon>Pentapetalae</taxon>
        <taxon>rosids</taxon>
        <taxon>fabids</taxon>
        <taxon>Fabales</taxon>
        <taxon>Fabaceae</taxon>
        <taxon>Papilionoideae</taxon>
        <taxon>50 kb inversion clade</taxon>
        <taxon>NPAAA clade</taxon>
        <taxon>indigoferoid/millettioid clade</taxon>
        <taxon>Phaseoleae</taxon>
        <taxon>Glycine</taxon>
        <taxon>Glycine subgen. Soja</taxon>
    </lineage>
</organism>
<dbReference type="ExpressionAtlas" id="C6TEP7">
    <property type="expression patterns" value="baseline and differential"/>
</dbReference>
<sequence>MFVTSLACSYFTYPTLLHSFCSTFTSSYHQCTLLQLNRNRKKYCIWASINGNSAYEVGGGYPELEQNQNGKLHSDMSSQREALLRGGDQVISVLEEIITLLEDMNMDEESEKVAVELAAQGVIGKRVDEMESDFMMVLDYMIQLAENDQDDKRKSLLEVIKETVLSHLTKKCPPHVQVIGLLCRTPKKESRHELLRRVAAGWRCI</sequence>
<name>C6TEP7_SOYBN</name>
<reference evidence="1" key="1">
    <citation type="submission" date="2009-08" db="EMBL/GenBank/DDBJ databases">
        <authorList>
            <person name="Cheung F."/>
            <person name="Xiao Y."/>
            <person name="Chan A."/>
            <person name="Moskal W."/>
            <person name="Town C.D."/>
        </authorList>
    </citation>
    <scope>NUCLEOTIDE SEQUENCE</scope>
</reference>
<dbReference type="PANTHER" id="PTHR37262:SF1">
    <property type="entry name" value="PROTEIN PEP-RELATED DEVELOPMENT ARRESTED 1, CHLOROPLASTIC"/>
    <property type="match status" value="1"/>
</dbReference>